<keyword evidence="2" id="KW-1185">Reference proteome</keyword>
<reference evidence="1" key="1">
    <citation type="submission" date="2020-08" db="EMBL/GenBank/DDBJ databases">
        <title>Multicomponent nature underlies the extraordinary mechanical properties of spider dragline silk.</title>
        <authorList>
            <person name="Kono N."/>
            <person name="Nakamura H."/>
            <person name="Mori M."/>
            <person name="Yoshida Y."/>
            <person name="Ohtoshi R."/>
            <person name="Malay A.D."/>
            <person name="Moran D.A.P."/>
            <person name="Tomita M."/>
            <person name="Numata K."/>
            <person name="Arakawa K."/>
        </authorList>
    </citation>
    <scope>NUCLEOTIDE SEQUENCE</scope>
</reference>
<accession>A0A8X6U7K2</accession>
<evidence type="ECO:0000313" key="2">
    <source>
        <dbReference type="Proteomes" id="UP000887013"/>
    </source>
</evidence>
<dbReference type="AlphaFoldDB" id="A0A8X6U7K2"/>
<evidence type="ECO:0000313" key="1">
    <source>
        <dbReference type="EMBL" id="GFU00347.1"/>
    </source>
</evidence>
<comment type="caution">
    <text evidence="1">The sequence shown here is derived from an EMBL/GenBank/DDBJ whole genome shotgun (WGS) entry which is preliminary data.</text>
</comment>
<dbReference type="EMBL" id="BMAW01076182">
    <property type="protein sequence ID" value="GFU00347.1"/>
    <property type="molecule type" value="Genomic_DNA"/>
</dbReference>
<gene>
    <name evidence="1" type="ORF">NPIL_32231</name>
</gene>
<name>A0A8X6U7K2_NEPPI</name>
<dbReference type="Proteomes" id="UP000887013">
    <property type="component" value="Unassembled WGS sequence"/>
</dbReference>
<proteinExistence type="predicted"/>
<sequence length="136" mass="15532">MSACFSARCRLKTRLAAGARRCPSEVERKVLCVDTFDVFQTPAPSSMCLPSLSRLRVVDHFVVFKLPVSQQKIWIAQMDGLQTTWVKRKSSSPSSKVFQAKFLQTIHRVIRSSQNQRKLNDSTASKYIKKVKINDR</sequence>
<organism evidence="1 2">
    <name type="scientific">Nephila pilipes</name>
    <name type="common">Giant wood spider</name>
    <name type="synonym">Nephila maculata</name>
    <dbReference type="NCBI Taxonomy" id="299642"/>
    <lineage>
        <taxon>Eukaryota</taxon>
        <taxon>Metazoa</taxon>
        <taxon>Ecdysozoa</taxon>
        <taxon>Arthropoda</taxon>
        <taxon>Chelicerata</taxon>
        <taxon>Arachnida</taxon>
        <taxon>Araneae</taxon>
        <taxon>Araneomorphae</taxon>
        <taxon>Entelegynae</taxon>
        <taxon>Araneoidea</taxon>
        <taxon>Nephilidae</taxon>
        <taxon>Nephila</taxon>
    </lineage>
</organism>
<protein>
    <submittedName>
        <fullName evidence="1">Uncharacterized protein</fullName>
    </submittedName>
</protein>